<proteinExistence type="predicted"/>
<protein>
    <submittedName>
        <fullName evidence="3">Uncharacterized membrane protein YbhN (UPF0104 family)</fullName>
    </submittedName>
</protein>
<evidence type="ECO:0000313" key="3">
    <source>
        <dbReference type="EMBL" id="MDQ0455560.1"/>
    </source>
</evidence>
<feature type="compositionally biased region" description="Basic and acidic residues" evidence="1">
    <location>
        <begin position="304"/>
        <end position="323"/>
    </location>
</feature>
<sequence>MGKKIALNGLMLAATAVALWLTYRALSQFTLADIEKSLLAIPLSGFLLSLFFCALSYLCLTGFDYLGLIYAGRRLPWRKAAKASFTSLAIGHNIGLAALSSGAVRYRYYSRWGLRTEEIAKVILFCGATVGIGLIALGGICLVLLPESAAKLGGMGATIARWIGIGCLALIALYLVCCWWLRGTVKLFKWQFTLPDARLAVLQVLVGIANFASVAACLHWLTRAQAGYFETTTAYVMANLSALVAHVPGGLGVMEATISFLMGKDASIGALIAFRVVYFFIPLPLGAAVLAWSEWKAATANEKQSADAHHARSDDARLERAGV</sequence>
<feature type="transmembrane region" description="Helical" evidence="2">
    <location>
        <begin position="122"/>
        <end position="146"/>
    </location>
</feature>
<comment type="caution">
    <text evidence="3">The sequence shown here is derived from an EMBL/GenBank/DDBJ whole genome shotgun (WGS) entry which is preliminary data.</text>
</comment>
<feature type="region of interest" description="Disordered" evidence="1">
    <location>
        <begin position="303"/>
        <end position="323"/>
    </location>
</feature>
<dbReference type="EMBL" id="JAUSWH010000005">
    <property type="protein sequence ID" value="MDQ0455560.1"/>
    <property type="molecule type" value="Genomic_DNA"/>
</dbReference>
<feature type="transmembrane region" description="Helical" evidence="2">
    <location>
        <begin position="202"/>
        <end position="222"/>
    </location>
</feature>
<evidence type="ECO:0000256" key="2">
    <source>
        <dbReference type="SAM" id="Phobius"/>
    </source>
</evidence>
<feature type="transmembrane region" description="Helical" evidence="2">
    <location>
        <begin position="83"/>
        <end position="102"/>
    </location>
</feature>
<evidence type="ECO:0000256" key="1">
    <source>
        <dbReference type="SAM" id="MobiDB-lite"/>
    </source>
</evidence>
<dbReference type="RefSeq" id="WP_307157761.1">
    <property type="nucleotide sequence ID" value="NZ_JAUSWH010000005.1"/>
</dbReference>
<name>A0ABU0IBH3_9HYPH</name>
<feature type="transmembrane region" description="Helical" evidence="2">
    <location>
        <begin position="158"/>
        <end position="182"/>
    </location>
</feature>
<reference evidence="3 4" key="1">
    <citation type="submission" date="2023-07" db="EMBL/GenBank/DDBJ databases">
        <title>Genomic Encyclopedia of Type Strains, Phase IV (KMG-IV): sequencing the most valuable type-strain genomes for metagenomic binning, comparative biology and taxonomic classification.</title>
        <authorList>
            <person name="Goeker M."/>
        </authorList>
    </citation>
    <scope>NUCLEOTIDE SEQUENCE [LARGE SCALE GENOMIC DNA]</scope>
    <source>
        <strain evidence="3 4">DSM 100301</strain>
    </source>
</reference>
<keyword evidence="4" id="KW-1185">Reference proteome</keyword>
<dbReference type="Proteomes" id="UP001235269">
    <property type="component" value="Unassembled WGS sequence"/>
</dbReference>
<organism evidence="3 4">
    <name type="scientific">Rhizobium paknamense</name>
    <dbReference type="NCBI Taxonomy" id="1206817"/>
    <lineage>
        <taxon>Bacteria</taxon>
        <taxon>Pseudomonadati</taxon>
        <taxon>Pseudomonadota</taxon>
        <taxon>Alphaproteobacteria</taxon>
        <taxon>Hyphomicrobiales</taxon>
        <taxon>Rhizobiaceae</taxon>
        <taxon>Rhizobium/Agrobacterium group</taxon>
        <taxon>Rhizobium</taxon>
    </lineage>
</organism>
<keyword evidence="2" id="KW-1133">Transmembrane helix</keyword>
<accession>A0ABU0IBH3</accession>
<keyword evidence="2" id="KW-0812">Transmembrane</keyword>
<dbReference type="PANTHER" id="PTHR39087:SF2">
    <property type="entry name" value="UPF0104 MEMBRANE PROTEIN MJ1595"/>
    <property type="match status" value="1"/>
</dbReference>
<evidence type="ECO:0000313" key="4">
    <source>
        <dbReference type="Proteomes" id="UP001235269"/>
    </source>
</evidence>
<feature type="transmembrane region" description="Helical" evidence="2">
    <location>
        <begin position="234"/>
        <end position="254"/>
    </location>
</feature>
<feature type="transmembrane region" description="Helical" evidence="2">
    <location>
        <begin position="48"/>
        <end position="71"/>
    </location>
</feature>
<dbReference type="PANTHER" id="PTHR39087">
    <property type="entry name" value="UPF0104 MEMBRANE PROTEIN MJ1595"/>
    <property type="match status" value="1"/>
</dbReference>
<feature type="transmembrane region" description="Helical" evidence="2">
    <location>
        <begin position="266"/>
        <end position="292"/>
    </location>
</feature>
<keyword evidence="2" id="KW-0472">Membrane</keyword>
<gene>
    <name evidence="3" type="ORF">QO005_001900</name>
</gene>